<keyword evidence="1" id="KW-0472">Membrane</keyword>
<dbReference type="Pfam" id="PF06713">
    <property type="entry name" value="bPH_4"/>
    <property type="match status" value="1"/>
</dbReference>
<reference evidence="3" key="2">
    <citation type="journal article" date="2021" name="PeerJ">
        <title>Extensive microbial diversity within the chicken gut microbiome revealed by metagenomics and culture.</title>
        <authorList>
            <person name="Gilroy R."/>
            <person name="Ravi A."/>
            <person name="Getino M."/>
            <person name="Pursley I."/>
            <person name="Horton D.L."/>
            <person name="Alikhan N.F."/>
            <person name="Baker D."/>
            <person name="Gharbi K."/>
            <person name="Hall N."/>
            <person name="Watson M."/>
            <person name="Adriaenssens E.M."/>
            <person name="Foster-Nyarko E."/>
            <person name="Jarju S."/>
            <person name="Secka A."/>
            <person name="Antonio M."/>
            <person name="Oren A."/>
            <person name="Chaudhuri R.R."/>
            <person name="La Ragione R."/>
            <person name="Hildebrand F."/>
            <person name="Pallen M.J."/>
        </authorList>
    </citation>
    <scope>NUCLEOTIDE SEQUENCE</scope>
    <source>
        <strain evidence="3">6919</strain>
    </source>
</reference>
<dbReference type="AlphaFoldDB" id="A0A9D9IPD6"/>
<evidence type="ECO:0000313" key="3">
    <source>
        <dbReference type="EMBL" id="MBO8476624.1"/>
    </source>
</evidence>
<feature type="transmembrane region" description="Helical" evidence="1">
    <location>
        <begin position="36"/>
        <end position="56"/>
    </location>
</feature>
<evidence type="ECO:0000313" key="4">
    <source>
        <dbReference type="Proteomes" id="UP000823598"/>
    </source>
</evidence>
<keyword evidence="1" id="KW-0812">Transmembrane</keyword>
<sequence>MEKIVYKSKVDTWLVLVVVAAVVVVLLPLFSGFSWAYLLAASGVLVCLVPVFALLFSIRYIVEGDKLTVSCGILGSSTYDIMSVRSIRPTRTLLSSPAASLNRIELRFSARRMRPLIISPKDKSGLIASLKSINPSIITD</sequence>
<feature type="transmembrane region" description="Helical" evidence="1">
    <location>
        <begin position="12"/>
        <end position="30"/>
    </location>
</feature>
<dbReference type="Proteomes" id="UP000823598">
    <property type="component" value="Unassembled WGS sequence"/>
</dbReference>
<accession>A0A9D9IPD6</accession>
<evidence type="ECO:0000259" key="2">
    <source>
        <dbReference type="Pfam" id="PF06713"/>
    </source>
</evidence>
<reference evidence="3" key="1">
    <citation type="submission" date="2020-10" db="EMBL/GenBank/DDBJ databases">
        <authorList>
            <person name="Gilroy R."/>
        </authorList>
    </citation>
    <scope>NUCLEOTIDE SEQUENCE</scope>
    <source>
        <strain evidence="3">6919</strain>
    </source>
</reference>
<organism evidence="3 4">
    <name type="scientific">Candidatus Limisoma faecipullorum</name>
    <dbReference type="NCBI Taxonomy" id="2840854"/>
    <lineage>
        <taxon>Bacteria</taxon>
        <taxon>Pseudomonadati</taxon>
        <taxon>Bacteroidota</taxon>
        <taxon>Bacteroidia</taxon>
        <taxon>Bacteroidales</taxon>
        <taxon>Candidatus Limisoma</taxon>
    </lineage>
</organism>
<keyword evidence="1" id="KW-1133">Transmembrane helix</keyword>
<proteinExistence type="predicted"/>
<protein>
    <submittedName>
        <fullName evidence="3">PH domain-containing protein</fullName>
    </submittedName>
</protein>
<name>A0A9D9IPD6_9BACT</name>
<gene>
    <name evidence="3" type="ORF">IAB88_06490</name>
</gene>
<dbReference type="EMBL" id="JADIMC010000073">
    <property type="protein sequence ID" value="MBO8476624.1"/>
    <property type="molecule type" value="Genomic_DNA"/>
</dbReference>
<dbReference type="InterPro" id="IPR009589">
    <property type="entry name" value="PH_YyaB-like"/>
</dbReference>
<dbReference type="GO" id="GO:0030153">
    <property type="term" value="P:bacteriocin immunity"/>
    <property type="evidence" value="ECO:0007669"/>
    <property type="project" value="InterPro"/>
</dbReference>
<feature type="domain" description="Uncharacterized protein YyaB-like PH" evidence="2">
    <location>
        <begin position="58"/>
        <end position="134"/>
    </location>
</feature>
<evidence type="ECO:0000256" key="1">
    <source>
        <dbReference type="SAM" id="Phobius"/>
    </source>
</evidence>
<comment type="caution">
    <text evidence="3">The sequence shown here is derived from an EMBL/GenBank/DDBJ whole genome shotgun (WGS) entry which is preliminary data.</text>
</comment>